<organism evidence="2 3">
    <name type="scientific">Piedraia hortae CBS 480.64</name>
    <dbReference type="NCBI Taxonomy" id="1314780"/>
    <lineage>
        <taxon>Eukaryota</taxon>
        <taxon>Fungi</taxon>
        <taxon>Dikarya</taxon>
        <taxon>Ascomycota</taxon>
        <taxon>Pezizomycotina</taxon>
        <taxon>Dothideomycetes</taxon>
        <taxon>Dothideomycetidae</taxon>
        <taxon>Capnodiales</taxon>
        <taxon>Piedraiaceae</taxon>
        <taxon>Piedraia</taxon>
    </lineage>
</organism>
<comment type="similarity">
    <text evidence="1">Belongs to the universal ribosomal protein uL10 family.</text>
</comment>
<dbReference type="InterPro" id="IPR047865">
    <property type="entry name" value="Ribosomal_uL10_bac_type"/>
</dbReference>
<accession>A0A6A7C4Z2</accession>
<evidence type="ECO:0000256" key="1">
    <source>
        <dbReference type="ARBA" id="ARBA00008889"/>
    </source>
</evidence>
<gene>
    <name evidence="2" type="ORF">K470DRAFT_255583</name>
</gene>
<protein>
    <submittedName>
        <fullName evidence="2">Uncharacterized protein</fullName>
    </submittedName>
</protein>
<sequence>MRPRTTWLRLTPCFRRDASVLHSPNTHRSPLARKTQLHRQYQSLLRSTPLMLFFQHNSLTAREWESVRRELRRAVGDDGAGAAVRLQVVGTGIFDSALRVVEFWDRDTGGLSEEAWRATSKGNQPDLHHPFEDITCGPLAVLTFPSIDPTLVKAALQILAPQASAFPAPKKRLTPSYYERPVQDGVAKLMLLGARVGRNAQDIDGVRWLGSLPNLDGLRAQLVAILSSAGRSVTDTLSSPGQGLYITVDGRRRMLE</sequence>
<dbReference type="Proteomes" id="UP000799421">
    <property type="component" value="Unassembled WGS sequence"/>
</dbReference>
<evidence type="ECO:0000313" key="3">
    <source>
        <dbReference type="Proteomes" id="UP000799421"/>
    </source>
</evidence>
<name>A0A6A7C4Z2_9PEZI</name>
<reference evidence="2" key="1">
    <citation type="journal article" date="2020" name="Stud. Mycol.">
        <title>101 Dothideomycetes genomes: a test case for predicting lifestyles and emergence of pathogens.</title>
        <authorList>
            <person name="Haridas S."/>
            <person name="Albert R."/>
            <person name="Binder M."/>
            <person name="Bloem J."/>
            <person name="Labutti K."/>
            <person name="Salamov A."/>
            <person name="Andreopoulos B."/>
            <person name="Baker S."/>
            <person name="Barry K."/>
            <person name="Bills G."/>
            <person name="Bluhm B."/>
            <person name="Cannon C."/>
            <person name="Castanera R."/>
            <person name="Culley D."/>
            <person name="Daum C."/>
            <person name="Ezra D."/>
            <person name="Gonzalez J."/>
            <person name="Henrissat B."/>
            <person name="Kuo A."/>
            <person name="Liang C."/>
            <person name="Lipzen A."/>
            <person name="Lutzoni F."/>
            <person name="Magnuson J."/>
            <person name="Mondo S."/>
            <person name="Nolan M."/>
            <person name="Ohm R."/>
            <person name="Pangilinan J."/>
            <person name="Park H.-J."/>
            <person name="Ramirez L."/>
            <person name="Alfaro M."/>
            <person name="Sun H."/>
            <person name="Tritt A."/>
            <person name="Yoshinaga Y."/>
            <person name="Zwiers L.-H."/>
            <person name="Turgeon B."/>
            <person name="Goodwin S."/>
            <person name="Spatafora J."/>
            <person name="Crous P."/>
            <person name="Grigoriev I."/>
        </authorList>
    </citation>
    <scope>NUCLEOTIDE SEQUENCE</scope>
    <source>
        <strain evidence="2">CBS 480.64</strain>
    </source>
</reference>
<dbReference type="PANTHER" id="PTHR11560">
    <property type="entry name" value="39S RIBOSOMAL PROTEIN L10, MITOCHONDRIAL"/>
    <property type="match status" value="1"/>
</dbReference>
<dbReference type="Gene3D" id="3.30.70.1730">
    <property type="match status" value="1"/>
</dbReference>
<keyword evidence="3" id="KW-1185">Reference proteome</keyword>
<dbReference type="EMBL" id="MU005964">
    <property type="protein sequence ID" value="KAF2862656.1"/>
    <property type="molecule type" value="Genomic_DNA"/>
</dbReference>
<dbReference type="SUPFAM" id="SSF160369">
    <property type="entry name" value="Ribosomal protein L10-like"/>
    <property type="match status" value="1"/>
</dbReference>
<dbReference type="OrthoDB" id="360689at2759"/>
<proteinExistence type="inferred from homology"/>
<dbReference type="InterPro" id="IPR043141">
    <property type="entry name" value="Ribosomal_uL10-like_sf"/>
</dbReference>
<dbReference type="AlphaFoldDB" id="A0A6A7C4Z2"/>
<evidence type="ECO:0000313" key="2">
    <source>
        <dbReference type="EMBL" id="KAF2862656.1"/>
    </source>
</evidence>